<dbReference type="EMBL" id="HG996475">
    <property type="protein sequence ID" value="CAG1863102.1"/>
    <property type="molecule type" value="Genomic_DNA"/>
</dbReference>
<dbReference type="OrthoDB" id="764172at2759"/>
<dbReference type="InterPro" id="IPR035513">
    <property type="entry name" value="Invertase/methylesterase_inhib"/>
</dbReference>
<sequence length="171" mass="18798">MLHPSYLPHLLFFLLPFLFLPCFSAAVSETMGKACNQTLDSAFCITSLQAVPKSDSADLSALALIALNLTYSNVTSSTTKLLALQREATSPAIKNSFEACSLLYNNIIQPLRWASQFFVSKHYDVAQAMFATPLFAPTNCAEAAGKVMEQDGKNAFYLMLMTRKFMELSSS</sequence>
<name>A0A804L2K1_MUSAM</name>
<dbReference type="SUPFAM" id="SSF101148">
    <property type="entry name" value="Plant invertase/pectin methylesterase inhibitor"/>
    <property type="match status" value="1"/>
</dbReference>
<evidence type="ECO:0000313" key="7">
    <source>
        <dbReference type="EnsemblPlants" id="Ma11_p00140.1"/>
    </source>
</evidence>
<reference evidence="7" key="2">
    <citation type="submission" date="2021-05" db="UniProtKB">
        <authorList>
            <consortium name="EnsemblPlants"/>
        </authorList>
    </citation>
    <scope>IDENTIFICATION</scope>
    <source>
        <strain evidence="7">subsp. malaccensis</strain>
    </source>
</reference>
<protein>
    <submittedName>
        <fullName evidence="6">(wild Malaysian banana) hypothetical protein</fullName>
    </submittedName>
</protein>
<evidence type="ECO:0000313" key="6">
    <source>
        <dbReference type="EMBL" id="CAG1863102.1"/>
    </source>
</evidence>
<evidence type="ECO:0000256" key="4">
    <source>
        <dbReference type="SAM" id="SignalP"/>
    </source>
</evidence>
<keyword evidence="8" id="KW-1185">Reference proteome</keyword>
<dbReference type="NCBIfam" id="TIGR01614">
    <property type="entry name" value="PME_inhib"/>
    <property type="match status" value="1"/>
</dbReference>
<dbReference type="SMART" id="SM00856">
    <property type="entry name" value="PMEI"/>
    <property type="match status" value="1"/>
</dbReference>
<feature type="chain" id="PRO_5033612396" evidence="4">
    <location>
        <begin position="27"/>
        <end position="171"/>
    </location>
</feature>
<evidence type="ECO:0000259" key="5">
    <source>
        <dbReference type="SMART" id="SM00856"/>
    </source>
</evidence>
<dbReference type="Proteomes" id="UP000012960">
    <property type="component" value="Unplaced"/>
</dbReference>
<dbReference type="Pfam" id="PF04043">
    <property type="entry name" value="PMEI"/>
    <property type="match status" value="1"/>
</dbReference>
<dbReference type="EnsemblPlants" id="Ma11_t00140.1">
    <property type="protein sequence ID" value="Ma11_p00140.1"/>
    <property type="gene ID" value="Ma11_g00140"/>
</dbReference>
<keyword evidence="1 4" id="KW-0732">Signal</keyword>
<evidence type="ECO:0000256" key="3">
    <source>
        <dbReference type="ARBA" id="ARBA00038471"/>
    </source>
</evidence>
<organism evidence="7 8">
    <name type="scientific">Musa acuminata subsp. malaccensis</name>
    <name type="common">Wild banana</name>
    <name type="synonym">Musa malaccensis</name>
    <dbReference type="NCBI Taxonomy" id="214687"/>
    <lineage>
        <taxon>Eukaryota</taxon>
        <taxon>Viridiplantae</taxon>
        <taxon>Streptophyta</taxon>
        <taxon>Embryophyta</taxon>
        <taxon>Tracheophyta</taxon>
        <taxon>Spermatophyta</taxon>
        <taxon>Magnoliopsida</taxon>
        <taxon>Liliopsida</taxon>
        <taxon>Zingiberales</taxon>
        <taxon>Musaceae</taxon>
        <taxon>Musa</taxon>
    </lineage>
</organism>
<proteinExistence type="inferred from homology"/>
<gene>
    <name evidence="6" type="ORF">GSMUA_25260.1</name>
</gene>
<evidence type="ECO:0000313" key="8">
    <source>
        <dbReference type="Proteomes" id="UP000012960"/>
    </source>
</evidence>
<dbReference type="AlphaFoldDB" id="A0A804L2K1"/>
<feature type="domain" description="Pectinesterase inhibitor" evidence="5">
    <location>
        <begin position="26"/>
        <end position="158"/>
    </location>
</feature>
<dbReference type="PANTHER" id="PTHR35357:SF8">
    <property type="entry name" value="OS01G0111000 PROTEIN"/>
    <property type="match status" value="1"/>
</dbReference>
<dbReference type="OMA" id="CSYTTHE"/>
<accession>A0A804L2K1</accession>
<evidence type="ECO:0000256" key="2">
    <source>
        <dbReference type="ARBA" id="ARBA00023157"/>
    </source>
</evidence>
<feature type="signal peptide" evidence="4">
    <location>
        <begin position="1"/>
        <end position="26"/>
    </location>
</feature>
<reference evidence="6" key="1">
    <citation type="submission" date="2021-03" db="EMBL/GenBank/DDBJ databases">
        <authorList>
            <consortium name="Genoscope - CEA"/>
            <person name="William W."/>
        </authorList>
    </citation>
    <scope>NUCLEOTIDE SEQUENCE</scope>
    <source>
        <strain evidence="6">Doubled-haploid Pahang</strain>
    </source>
</reference>
<dbReference type="PANTHER" id="PTHR35357">
    <property type="entry name" value="OS02G0537100 PROTEIN"/>
    <property type="match status" value="1"/>
</dbReference>
<dbReference type="InterPro" id="IPR006501">
    <property type="entry name" value="Pectinesterase_inhib_dom"/>
</dbReference>
<comment type="similarity">
    <text evidence="3">Belongs to the PMEI family.</text>
</comment>
<dbReference type="Gramene" id="Ma11_t00140.1">
    <property type="protein sequence ID" value="Ma11_p00140.1"/>
    <property type="gene ID" value="Ma11_g00140"/>
</dbReference>
<evidence type="ECO:0000256" key="1">
    <source>
        <dbReference type="ARBA" id="ARBA00022729"/>
    </source>
</evidence>
<dbReference type="InParanoid" id="A0A804L2K1"/>
<dbReference type="GO" id="GO:0004857">
    <property type="term" value="F:enzyme inhibitor activity"/>
    <property type="evidence" value="ECO:0007669"/>
    <property type="project" value="InterPro"/>
</dbReference>
<keyword evidence="2" id="KW-1015">Disulfide bond</keyword>
<dbReference type="Gene3D" id="1.20.140.40">
    <property type="entry name" value="Invertase/pectin methylesterase inhibitor family protein"/>
    <property type="match status" value="1"/>
</dbReference>